<evidence type="ECO:0000313" key="3">
    <source>
        <dbReference type="Proteomes" id="UP000245910"/>
    </source>
</evidence>
<dbReference type="KEGG" id="fvn:FVRRES_09257"/>
<evidence type="ECO:0000313" key="2">
    <source>
        <dbReference type="EMBL" id="CEI69180.1"/>
    </source>
</evidence>
<proteinExistence type="predicted"/>
<evidence type="ECO:0000256" key="1">
    <source>
        <dbReference type="SAM" id="Phobius"/>
    </source>
</evidence>
<sequence>MRVTCPRILLVILICSIGAFIGTIHALRPLSNVIKRFPGDSHSSVTREKARECNADDPESWGYAAYSILIKCILGNLDDILKSDLAIGTTILGLVPSFLIIGAAQPEETVHLALVSPHRALAVSIFGIALSPSLFKWVTPLKTPLREYSEKMWDIELARMASVALWQNWNVNSAVMVQWLCESPLMIFTWPLANMIWVIFSVLLLHLMAKDIRSQHISLDITYSWWEVLLLPYTLDIEKLYEWKVDSISVLSTPHLKLPYLQFELIRPAMSRDSHYTNLCQDD</sequence>
<accession>A0A2L2U1L3</accession>
<dbReference type="Proteomes" id="UP000245910">
    <property type="component" value="Chromosome III"/>
</dbReference>
<feature type="transmembrane region" description="Helical" evidence="1">
    <location>
        <begin position="85"/>
        <end position="105"/>
    </location>
</feature>
<dbReference type="STRING" id="56646.A0A2L2U1L3"/>
<organism evidence="2 3">
    <name type="scientific">Fusarium venenatum</name>
    <dbReference type="NCBI Taxonomy" id="56646"/>
    <lineage>
        <taxon>Eukaryota</taxon>
        <taxon>Fungi</taxon>
        <taxon>Dikarya</taxon>
        <taxon>Ascomycota</taxon>
        <taxon>Pezizomycotina</taxon>
        <taxon>Sordariomycetes</taxon>
        <taxon>Hypocreomycetidae</taxon>
        <taxon>Hypocreales</taxon>
        <taxon>Nectriaceae</taxon>
        <taxon>Fusarium</taxon>
    </lineage>
</organism>
<protein>
    <submittedName>
        <fullName evidence="2">Uncharacterized protein</fullName>
    </submittedName>
</protein>
<keyword evidence="3" id="KW-1185">Reference proteome</keyword>
<feature type="transmembrane region" description="Helical" evidence="1">
    <location>
        <begin position="120"/>
        <end position="139"/>
    </location>
</feature>
<dbReference type="RefSeq" id="XP_025592895.1">
    <property type="nucleotide sequence ID" value="XM_025738101.1"/>
</dbReference>
<keyword evidence="1" id="KW-0812">Transmembrane</keyword>
<feature type="transmembrane region" description="Helical" evidence="1">
    <location>
        <begin position="6"/>
        <end position="27"/>
    </location>
</feature>
<dbReference type="OrthoDB" id="5409995at2759"/>
<dbReference type="GeneID" id="37260896"/>
<reference evidence="3" key="1">
    <citation type="submission" date="2014-10" db="EMBL/GenBank/DDBJ databases">
        <authorList>
            <person name="King R."/>
        </authorList>
    </citation>
    <scope>NUCLEOTIDE SEQUENCE [LARGE SCALE GENOMIC DNA]</scope>
    <source>
        <strain evidence="3">A3/5</strain>
    </source>
</reference>
<dbReference type="EMBL" id="LN649231">
    <property type="protein sequence ID" value="CEI69180.1"/>
    <property type="molecule type" value="Genomic_DNA"/>
</dbReference>
<keyword evidence="1" id="KW-1133">Transmembrane helix</keyword>
<feature type="transmembrane region" description="Helical" evidence="1">
    <location>
        <begin position="186"/>
        <end position="209"/>
    </location>
</feature>
<dbReference type="AlphaFoldDB" id="A0A2L2U1L3"/>
<name>A0A2L2U1L3_9HYPO</name>
<keyword evidence="1" id="KW-0472">Membrane</keyword>